<keyword evidence="8 12" id="KW-1133">Transmembrane helix</keyword>
<dbReference type="SMART" id="SM00665">
    <property type="entry name" value="B561"/>
    <property type="match status" value="1"/>
</dbReference>
<evidence type="ECO:0000256" key="8">
    <source>
        <dbReference type="ARBA" id="ARBA00022989"/>
    </source>
</evidence>
<dbReference type="EMBL" id="HBUE01138705">
    <property type="protein sequence ID" value="CAG6499753.1"/>
    <property type="molecule type" value="Transcribed_RNA"/>
</dbReference>
<dbReference type="AlphaFoldDB" id="A0A8D8CUE1"/>
<keyword evidence="3" id="KW-0813">Transport</keyword>
<keyword evidence="5 12" id="KW-0812">Transmembrane</keyword>
<dbReference type="Pfam" id="PF03188">
    <property type="entry name" value="Cytochrom_B561"/>
    <property type="match status" value="1"/>
</dbReference>
<comment type="subcellular location">
    <subcellularLocation>
        <location evidence="2">Membrane</location>
        <topology evidence="2">Multi-pass membrane protein</topology>
    </subcellularLocation>
</comment>
<evidence type="ECO:0000256" key="10">
    <source>
        <dbReference type="ARBA" id="ARBA00023136"/>
    </source>
</evidence>
<evidence type="ECO:0000256" key="12">
    <source>
        <dbReference type="SAM" id="Phobius"/>
    </source>
</evidence>
<feature type="transmembrane region" description="Helical" evidence="12">
    <location>
        <begin position="152"/>
        <end position="173"/>
    </location>
</feature>
<dbReference type="GO" id="GO:0140575">
    <property type="term" value="F:transmembrane monodehydroascorbate reductase activity"/>
    <property type="evidence" value="ECO:0007669"/>
    <property type="project" value="InterPro"/>
</dbReference>
<evidence type="ECO:0000256" key="4">
    <source>
        <dbReference type="ARBA" id="ARBA00022617"/>
    </source>
</evidence>
<evidence type="ECO:0000256" key="5">
    <source>
        <dbReference type="ARBA" id="ARBA00022692"/>
    </source>
</evidence>
<evidence type="ECO:0000256" key="9">
    <source>
        <dbReference type="ARBA" id="ARBA00023004"/>
    </source>
</evidence>
<dbReference type="EC" id="7.2.1.3" evidence="11"/>
<feature type="transmembrane region" description="Helical" evidence="12">
    <location>
        <begin position="120"/>
        <end position="140"/>
    </location>
</feature>
<dbReference type="PANTHER" id="PTHR15422">
    <property type="entry name" value="OS05G0565100 PROTEIN"/>
    <property type="match status" value="1"/>
</dbReference>
<evidence type="ECO:0000256" key="3">
    <source>
        <dbReference type="ARBA" id="ARBA00022448"/>
    </source>
</evidence>
<feature type="transmembrane region" description="Helical" evidence="12">
    <location>
        <begin position="198"/>
        <end position="220"/>
    </location>
</feature>
<comment type="cofactor">
    <cofactor evidence="1">
        <name>heme b</name>
        <dbReference type="ChEBI" id="CHEBI:60344"/>
    </cofactor>
</comment>
<keyword evidence="7" id="KW-0249">Electron transport</keyword>
<protein>
    <recommendedName>
        <fullName evidence="11">ascorbate ferrireductase (transmembrane)</fullName>
        <ecNumber evidence="11">7.2.1.3</ecNumber>
    </recommendedName>
</protein>
<evidence type="ECO:0000256" key="2">
    <source>
        <dbReference type="ARBA" id="ARBA00004141"/>
    </source>
</evidence>
<feature type="domain" description="Cytochrome b561" evidence="13">
    <location>
        <begin position="1"/>
        <end position="176"/>
    </location>
</feature>
<dbReference type="PANTHER" id="PTHR15422:SF24">
    <property type="entry name" value="DOMON RELATED DOMAIN-CONTAINING PROTEIN"/>
    <property type="match status" value="1"/>
</dbReference>
<dbReference type="GO" id="GO:0016020">
    <property type="term" value="C:membrane"/>
    <property type="evidence" value="ECO:0007669"/>
    <property type="project" value="UniProtKB-SubCell"/>
</dbReference>
<dbReference type="Gene3D" id="1.20.120.1770">
    <property type="match status" value="1"/>
</dbReference>
<evidence type="ECO:0000256" key="11">
    <source>
        <dbReference type="ARBA" id="ARBA00024225"/>
    </source>
</evidence>
<sequence length="221" mass="25222">MVVDIELPDPTVLIKLHGMFMVIAWILCWSLGASVARYFKKTWVTERYFGGEAWFLYHRLYMFFTWLLTCCGFILIFIDLDGFYEHTHAIVGIITFVLCFLQPIFGAINPHHKAKKLFRLWHVLSGNVTYVLAITNMFLAVGLESAKLKTSLYGWLGGAVAFNVLIHATFLLLEHLSKKRGASLDPTKDASFSRWRKVTLSVQLIGLFAFTVVIAIQIWLA</sequence>
<dbReference type="EMBL" id="HBUE01138709">
    <property type="protein sequence ID" value="CAG6499756.1"/>
    <property type="molecule type" value="Transcribed_RNA"/>
</dbReference>
<accession>A0A8D8CUE1</accession>
<keyword evidence="4" id="KW-0349">Heme</keyword>
<evidence type="ECO:0000256" key="7">
    <source>
        <dbReference type="ARBA" id="ARBA00022982"/>
    </source>
</evidence>
<evidence type="ECO:0000313" key="14">
    <source>
        <dbReference type="EMBL" id="CAG6499756.1"/>
    </source>
</evidence>
<dbReference type="InterPro" id="IPR045150">
    <property type="entry name" value="CYB561D1/2"/>
</dbReference>
<feature type="transmembrane region" description="Helical" evidence="12">
    <location>
        <begin position="90"/>
        <end position="108"/>
    </location>
</feature>
<feature type="transmembrane region" description="Helical" evidence="12">
    <location>
        <begin position="60"/>
        <end position="78"/>
    </location>
</feature>
<keyword evidence="10 12" id="KW-0472">Membrane</keyword>
<organism evidence="14">
    <name type="scientific">Culex pipiens</name>
    <name type="common">House mosquito</name>
    <dbReference type="NCBI Taxonomy" id="7175"/>
    <lineage>
        <taxon>Eukaryota</taxon>
        <taxon>Metazoa</taxon>
        <taxon>Ecdysozoa</taxon>
        <taxon>Arthropoda</taxon>
        <taxon>Hexapoda</taxon>
        <taxon>Insecta</taxon>
        <taxon>Pterygota</taxon>
        <taxon>Neoptera</taxon>
        <taxon>Endopterygota</taxon>
        <taxon>Diptera</taxon>
        <taxon>Nematocera</taxon>
        <taxon>Culicoidea</taxon>
        <taxon>Culicidae</taxon>
        <taxon>Culicinae</taxon>
        <taxon>Culicini</taxon>
        <taxon>Culex</taxon>
        <taxon>Culex</taxon>
    </lineage>
</organism>
<name>A0A8D8CUE1_CULPI</name>
<dbReference type="GO" id="GO:0140571">
    <property type="term" value="F:transmembrane ascorbate ferrireductase activity"/>
    <property type="evidence" value="ECO:0007669"/>
    <property type="project" value="UniProtKB-EC"/>
</dbReference>
<dbReference type="GO" id="GO:0020037">
    <property type="term" value="F:heme binding"/>
    <property type="evidence" value="ECO:0007669"/>
    <property type="project" value="TreeGrafter"/>
</dbReference>
<dbReference type="CDD" id="cd08760">
    <property type="entry name" value="Cyt_b561_FRRS1_like"/>
    <property type="match status" value="1"/>
</dbReference>
<reference evidence="14" key="1">
    <citation type="submission" date="2021-05" db="EMBL/GenBank/DDBJ databases">
        <authorList>
            <person name="Alioto T."/>
            <person name="Alioto T."/>
            <person name="Gomez Garrido J."/>
        </authorList>
    </citation>
    <scope>NUCLEOTIDE SEQUENCE</scope>
</reference>
<proteinExistence type="predicted"/>
<evidence type="ECO:0000256" key="1">
    <source>
        <dbReference type="ARBA" id="ARBA00001970"/>
    </source>
</evidence>
<keyword evidence="9" id="KW-0408">Iron</keyword>
<keyword evidence="6" id="KW-0479">Metal-binding</keyword>
<evidence type="ECO:0000259" key="13">
    <source>
        <dbReference type="PROSITE" id="PS50939"/>
    </source>
</evidence>
<feature type="transmembrane region" description="Helical" evidence="12">
    <location>
        <begin position="20"/>
        <end position="39"/>
    </location>
</feature>
<dbReference type="GO" id="GO:0046872">
    <property type="term" value="F:metal ion binding"/>
    <property type="evidence" value="ECO:0007669"/>
    <property type="project" value="UniProtKB-KW"/>
</dbReference>
<dbReference type="PROSITE" id="PS50939">
    <property type="entry name" value="CYTOCHROME_B561"/>
    <property type="match status" value="1"/>
</dbReference>
<evidence type="ECO:0000256" key="6">
    <source>
        <dbReference type="ARBA" id="ARBA00022723"/>
    </source>
</evidence>
<dbReference type="InterPro" id="IPR006593">
    <property type="entry name" value="Cyt_b561/ferric_Rdtase_TM"/>
</dbReference>